<accession>A0AA88GDD0</accession>
<sequence>MVEMFKSRVFFLTIYIREAHACDEWKLGDRICIEQHKTIEERLDATKQMMNGMDYHIPTAVDGIEDGFEKMFAVWPQRFILLENNDAKLLHVSKPETYDTFDGHDPKAFYQVLIKCLKKADK</sequence>
<dbReference type="PANTHER" id="PTHR11781">
    <property type="entry name" value="IODOTHYRONINE DEIODINASE"/>
    <property type="match status" value="1"/>
</dbReference>
<comment type="caution">
    <text evidence="1">The sequence shown here is derived from an EMBL/GenBank/DDBJ whole genome shotgun (WGS) entry which is preliminary data.</text>
</comment>
<dbReference type="Pfam" id="PF00837">
    <property type="entry name" value="T4_deiodinase"/>
    <property type="match status" value="1"/>
</dbReference>
<dbReference type="Gene3D" id="3.40.30.10">
    <property type="entry name" value="Glutaredoxin"/>
    <property type="match status" value="1"/>
</dbReference>
<dbReference type="GO" id="GO:0042403">
    <property type="term" value="P:thyroid hormone metabolic process"/>
    <property type="evidence" value="ECO:0007669"/>
    <property type="project" value="TreeGrafter"/>
</dbReference>
<organism evidence="1 2">
    <name type="scientific">Naegleria lovaniensis</name>
    <name type="common">Amoeba</name>
    <dbReference type="NCBI Taxonomy" id="51637"/>
    <lineage>
        <taxon>Eukaryota</taxon>
        <taxon>Discoba</taxon>
        <taxon>Heterolobosea</taxon>
        <taxon>Tetramitia</taxon>
        <taxon>Eutetramitia</taxon>
        <taxon>Vahlkampfiidae</taxon>
        <taxon>Naegleria</taxon>
    </lineage>
</organism>
<dbReference type="GO" id="GO:0004800">
    <property type="term" value="F:thyroxine 5'-deiodinase activity"/>
    <property type="evidence" value="ECO:0007669"/>
    <property type="project" value="InterPro"/>
</dbReference>
<dbReference type="InterPro" id="IPR000643">
    <property type="entry name" value="Iodothyronine_deiodinase"/>
</dbReference>
<gene>
    <name evidence="1" type="ORF">C9374_010725</name>
</gene>
<dbReference type="Proteomes" id="UP000816034">
    <property type="component" value="Unassembled WGS sequence"/>
</dbReference>
<dbReference type="AlphaFoldDB" id="A0AA88GDD0"/>
<proteinExistence type="predicted"/>
<keyword evidence="2" id="KW-1185">Reference proteome</keyword>
<dbReference type="GeneID" id="68103179"/>
<evidence type="ECO:0000313" key="1">
    <source>
        <dbReference type="EMBL" id="KAG2374441.1"/>
    </source>
</evidence>
<reference evidence="1 2" key="1">
    <citation type="journal article" date="2018" name="BMC Genomics">
        <title>The genome of Naegleria lovaniensis, the basis for a comparative approach to unravel pathogenicity factors of the human pathogenic amoeba N. fowleri.</title>
        <authorList>
            <person name="Liechti N."/>
            <person name="Schurch N."/>
            <person name="Bruggmann R."/>
            <person name="Wittwer M."/>
        </authorList>
    </citation>
    <scope>NUCLEOTIDE SEQUENCE [LARGE SCALE GENOMIC DNA]</scope>
    <source>
        <strain evidence="1 2">ATCC 30569</strain>
    </source>
</reference>
<dbReference type="EMBL" id="PYSW02000045">
    <property type="protein sequence ID" value="KAG2374441.1"/>
    <property type="molecule type" value="Genomic_DNA"/>
</dbReference>
<name>A0AA88GDD0_NAELO</name>
<evidence type="ECO:0000313" key="2">
    <source>
        <dbReference type="Proteomes" id="UP000816034"/>
    </source>
</evidence>
<dbReference type="PANTHER" id="PTHR11781:SF22">
    <property type="entry name" value="TYPE I IODOTHYRONINE DEIODINASE"/>
    <property type="match status" value="1"/>
</dbReference>
<evidence type="ECO:0008006" key="3">
    <source>
        <dbReference type="Google" id="ProtNLM"/>
    </source>
</evidence>
<protein>
    <recommendedName>
        <fullName evidence="3">Iodothyronine deiodinase</fullName>
    </recommendedName>
</protein>
<dbReference type="RefSeq" id="XP_044543615.1">
    <property type="nucleotide sequence ID" value="XM_044686301.1"/>
</dbReference>